<comment type="caution">
    <text evidence="2">The sequence shown here is derived from an EMBL/GenBank/DDBJ whole genome shotgun (WGS) entry which is preliminary data.</text>
</comment>
<organism evidence="2 3">
    <name type="scientific">Trifolium medium</name>
    <dbReference type="NCBI Taxonomy" id="97028"/>
    <lineage>
        <taxon>Eukaryota</taxon>
        <taxon>Viridiplantae</taxon>
        <taxon>Streptophyta</taxon>
        <taxon>Embryophyta</taxon>
        <taxon>Tracheophyta</taxon>
        <taxon>Spermatophyta</taxon>
        <taxon>Magnoliopsida</taxon>
        <taxon>eudicotyledons</taxon>
        <taxon>Gunneridae</taxon>
        <taxon>Pentapetalae</taxon>
        <taxon>rosids</taxon>
        <taxon>fabids</taxon>
        <taxon>Fabales</taxon>
        <taxon>Fabaceae</taxon>
        <taxon>Papilionoideae</taxon>
        <taxon>50 kb inversion clade</taxon>
        <taxon>NPAAA clade</taxon>
        <taxon>Hologalegina</taxon>
        <taxon>IRL clade</taxon>
        <taxon>Trifolieae</taxon>
        <taxon>Trifolium</taxon>
    </lineage>
</organism>
<proteinExistence type="predicted"/>
<dbReference type="AlphaFoldDB" id="A0A392MXC7"/>
<evidence type="ECO:0000256" key="1">
    <source>
        <dbReference type="SAM" id="MobiDB-lite"/>
    </source>
</evidence>
<feature type="compositionally biased region" description="Polar residues" evidence="1">
    <location>
        <begin position="96"/>
        <end position="115"/>
    </location>
</feature>
<evidence type="ECO:0000313" key="2">
    <source>
        <dbReference type="EMBL" id="MCH92190.1"/>
    </source>
</evidence>
<dbReference type="Proteomes" id="UP000265520">
    <property type="component" value="Unassembled WGS sequence"/>
</dbReference>
<evidence type="ECO:0000313" key="3">
    <source>
        <dbReference type="Proteomes" id="UP000265520"/>
    </source>
</evidence>
<accession>A0A392MXC7</accession>
<feature type="compositionally biased region" description="Polar residues" evidence="1">
    <location>
        <begin position="154"/>
        <end position="165"/>
    </location>
</feature>
<reference evidence="2 3" key="1">
    <citation type="journal article" date="2018" name="Front. Plant Sci.">
        <title>Red Clover (Trifolium pratense) and Zigzag Clover (T. medium) - A Picture of Genomic Similarities and Differences.</title>
        <authorList>
            <person name="Dluhosova J."/>
            <person name="Istvanek J."/>
            <person name="Nedelnik J."/>
            <person name="Repkova J."/>
        </authorList>
    </citation>
    <scope>NUCLEOTIDE SEQUENCE [LARGE SCALE GENOMIC DNA]</scope>
    <source>
        <strain evidence="3">cv. 10/8</strain>
        <tissue evidence="2">Leaf</tissue>
    </source>
</reference>
<dbReference type="EMBL" id="LXQA010022096">
    <property type="protein sequence ID" value="MCH92190.1"/>
    <property type="molecule type" value="Genomic_DNA"/>
</dbReference>
<feature type="region of interest" description="Disordered" evidence="1">
    <location>
        <begin position="91"/>
        <end position="165"/>
    </location>
</feature>
<name>A0A392MXC7_9FABA</name>
<protein>
    <submittedName>
        <fullName evidence="2">AMSH-like ubiquitin thioesterase 3-like</fullName>
    </submittedName>
</protein>
<keyword evidence="3" id="KW-1185">Reference proteome</keyword>
<sequence length="165" mass="18383">MVSETIPYHRDYQASLPNERTAYKRRSLLVLDEVESLKPEFKRRLDKLNESRVQAPLPEENGFNMAMQSPANSSLEWPAVNKRYNSSMDFKHSAGLGSQSSSKPNNTLSTISTPIDKQFQKLGGKMGKPVSSRPTTNPSKMGWGRLNYDGGLNISPTTGQHKLNG</sequence>
<dbReference type="Gene3D" id="1.20.58.80">
    <property type="entry name" value="Phosphotransferase system, lactose/cellobiose-type IIA subunit"/>
    <property type="match status" value="1"/>
</dbReference>